<feature type="domain" description="HTH cro/C1-type" evidence="1">
    <location>
        <begin position="7"/>
        <end position="61"/>
    </location>
</feature>
<dbReference type="SUPFAM" id="SSF47413">
    <property type="entry name" value="lambda repressor-like DNA-binding domains"/>
    <property type="match status" value="1"/>
</dbReference>
<name>A0A7W6FU84_9HYPH</name>
<reference evidence="2 3" key="1">
    <citation type="submission" date="2020-08" db="EMBL/GenBank/DDBJ databases">
        <title>Genomic Encyclopedia of Type Strains, Phase IV (KMG-IV): sequencing the most valuable type-strain genomes for metagenomic binning, comparative biology and taxonomic classification.</title>
        <authorList>
            <person name="Goeker M."/>
        </authorList>
    </citation>
    <scope>NUCLEOTIDE SEQUENCE [LARGE SCALE GENOMIC DNA]</scope>
    <source>
        <strain evidence="2 3">DSM 25024</strain>
    </source>
</reference>
<keyword evidence="3" id="KW-1185">Reference proteome</keyword>
<proteinExistence type="predicted"/>
<dbReference type="Gene3D" id="1.10.260.40">
    <property type="entry name" value="lambda repressor-like DNA-binding domains"/>
    <property type="match status" value="1"/>
</dbReference>
<dbReference type="InterPro" id="IPR010982">
    <property type="entry name" value="Lambda_DNA-bd_dom_sf"/>
</dbReference>
<gene>
    <name evidence="2" type="ORF">GGR05_000853</name>
</gene>
<evidence type="ECO:0000259" key="1">
    <source>
        <dbReference type="PROSITE" id="PS50943"/>
    </source>
</evidence>
<dbReference type="Proteomes" id="UP000531216">
    <property type="component" value="Unassembled WGS sequence"/>
</dbReference>
<dbReference type="EMBL" id="JACIDO010000001">
    <property type="protein sequence ID" value="MBB3934742.1"/>
    <property type="molecule type" value="Genomic_DNA"/>
</dbReference>
<dbReference type="PROSITE" id="PS50943">
    <property type="entry name" value="HTH_CROC1"/>
    <property type="match status" value="1"/>
</dbReference>
<dbReference type="SMART" id="SM00530">
    <property type="entry name" value="HTH_XRE"/>
    <property type="match status" value="1"/>
</dbReference>
<evidence type="ECO:0000313" key="2">
    <source>
        <dbReference type="EMBL" id="MBB3934742.1"/>
    </source>
</evidence>
<dbReference type="GO" id="GO:0003677">
    <property type="term" value="F:DNA binding"/>
    <property type="evidence" value="ECO:0007669"/>
    <property type="project" value="InterPro"/>
</dbReference>
<evidence type="ECO:0000313" key="3">
    <source>
        <dbReference type="Proteomes" id="UP000531216"/>
    </source>
</evidence>
<dbReference type="InterPro" id="IPR001387">
    <property type="entry name" value="Cro/C1-type_HTH"/>
</dbReference>
<dbReference type="Pfam" id="PF13560">
    <property type="entry name" value="HTH_31"/>
    <property type="match status" value="1"/>
</dbReference>
<organism evidence="2 3">
    <name type="scientific">Aureimonas phyllosphaerae</name>
    <dbReference type="NCBI Taxonomy" id="1166078"/>
    <lineage>
        <taxon>Bacteria</taxon>
        <taxon>Pseudomonadati</taxon>
        <taxon>Pseudomonadota</taxon>
        <taxon>Alphaproteobacteria</taxon>
        <taxon>Hyphomicrobiales</taxon>
        <taxon>Aurantimonadaceae</taxon>
        <taxon>Aureimonas</taxon>
    </lineage>
</organism>
<sequence length="63" mass="6732">MPLAENIARLRVTDGKTIEDVARGTGLPVALITAVEGGRRQPPPKSLRSLASYFGVSVDTLLR</sequence>
<dbReference type="RefSeq" id="WP_090957931.1">
    <property type="nucleotide sequence ID" value="NZ_FOOA01000001.1"/>
</dbReference>
<comment type="caution">
    <text evidence="2">The sequence shown here is derived from an EMBL/GenBank/DDBJ whole genome shotgun (WGS) entry which is preliminary data.</text>
</comment>
<dbReference type="OrthoDB" id="7907433at2"/>
<dbReference type="CDD" id="cd00093">
    <property type="entry name" value="HTH_XRE"/>
    <property type="match status" value="1"/>
</dbReference>
<accession>A0A7W6FU84</accession>
<dbReference type="AlphaFoldDB" id="A0A7W6FU84"/>
<protein>
    <submittedName>
        <fullName evidence="2">Transcriptional regulator with XRE-family HTH domain</fullName>
    </submittedName>
</protein>